<dbReference type="InterPro" id="IPR016136">
    <property type="entry name" value="DNA_helicase_N/primase_C"/>
</dbReference>
<dbReference type="Gene3D" id="1.10.860.10">
    <property type="entry name" value="DNAb Helicase, Chain A"/>
    <property type="match status" value="1"/>
</dbReference>
<dbReference type="Pfam" id="PF01807">
    <property type="entry name" value="Zn_ribbon_DnaG"/>
    <property type="match status" value="1"/>
</dbReference>
<evidence type="ECO:0000256" key="1">
    <source>
        <dbReference type="ARBA" id="ARBA00022478"/>
    </source>
</evidence>
<comment type="function">
    <text evidence="12 13">RNA polymerase that catalyzes the synthesis of short RNA molecules used as primers for DNA polymerase during DNA replication.</text>
</comment>
<dbReference type="InterPro" id="IPR013264">
    <property type="entry name" value="DNAG_N"/>
</dbReference>
<feature type="zinc finger region" description="CHC2-type" evidence="12 14">
    <location>
        <begin position="38"/>
        <end position="62"/>
    </location>
</feature>
<dbReference type="SUPFAM" id="SSF56731">
    <property type="entry name" value="DNA primase core"/>
    <property type="match status" value="1"/>
</dbReference>
<evidence type="ECO:0000256" key="2">
    <source>
        <dbReference type="ARBA" id="ARBA00022515"/>
    </source>
</evidence>
<accession>A0A101I1T0</accession>
<comment type="subunit">
    <text evidence="12">Monomer. Interacts with DnaB.</text>
</comment>
<dbReference type="InterPro" id="IPR006295">
    <property type="entry name" value="DNA_primase_DnaG"/>
</dbReference>
<keyword evidence="8 12" id="KW-0862">Zinc</keyword>
<dbReference type="HAMAP" id="MF_00974">
    <property type="entry name" value="DNA_primase_DnaG"/>
    <property type="match status" value="1"/>
</dbReference>
<dbReference type="PIRSF" id="PIRSF002811">
    <property type="entry name" value="DnaG"/>
    <property type="match status" value="1"/>
</dbReference>
<dbReference type="PANTHER" id="PTHR30313">
    <property type="entry name" value="DNA PRIMASE"/>
    <property type="match status" value="1"/>
</dbReference>
<keyword evidence="11 12" id="KW-0804">Transcription</keyword>
<reference evidence="17" key="1">
    <citation type="journal article" date="2015" name="MBio">
        <title>Genome-Resolved Metagenomic Analysis Reveals Roles for Candidate Phyla and Other Microbial Community Members in Biogeochemical Transformations in Oil Reservoirs.</title>
        <authorList>
            <person name="Hu P."/>
            <person name="Tom L."/>
            <person name="Singh A."/>
            <person name="Thomas B.C."/>
            <person name="Baker B.J."/>
            <person name="Piceno Y.M."/>
            <person name="Andersen G.L."/>
            <person name="Banfield J.F."/>
        </authorList>
    </citation>
    <scope>NUCLEOTIDE SEQUENCE [LARGE SCALE GENOMIC DNA]</scope>
</reference>
<evidence type="ECO:0000313" key="16">
    <source>
        <dbReference type="EMBL" id="KUK86250.1"/>
    </source>
</evidence>
<protein>
    <recommendedName>
        <fullName evidence="12 13">DNA primase</fullName>
        <ecNumber evidence="12">2.7.7.101</ecNumber>
    </recommendedName>
</protein>
<evidence type="ECO:0000256" key="11">
    <source>
        <dbReference type="ARBA" id="ARBA00023163"/>
    </source>
</evidence>
<dbReference type="GO" id="GO:0003899">
    <property type="term" value="F:DNA-directed RNA polymerase activity"/>
    <property type="evidence" value="ECO:0007669"/>
    <property type="project" value="UniProtKB-UniRule"/>
</dbReference>
<dbReference type="Gene3D" id="3.90.980.10">
    <property type="entry name" value="DNA primase, catalytic core, N-terminal domain"/>
    <property type="match status" value="1"/>
</dbReference>
<dbReference type="PROSITE" id="PS50880">
    <property type="entry name" value="TOPRIM"/>
    <property type="match status" value="1"/>
</dbReference>
<keyword evidence="6 12" id="KW-0479">Metal-binding</keyword>
<dbReference type="GO" id="GO:0000428">
    <property type="term" value="C:DNA-directed RNA polymerase complex"/>
    <property type="evidence" value="ECO:0007669"/>
    <property type="project" value="UniProtKB-KW"/>
</dbReference>
<dbReference type="Gene3D" id="3.40.1360.10">
    <property type="match status" value="1"/>
</dbReference>
<dbReference type="EC" id="2.7.7.101" evidence="12"/>
<dbReference type="Gene3D" id="3.90.580.10">
    <property type="entry name" value="Zinc finger, CHC2-type domain"/>
    <property type="match status" value="1"/>
</dbReference>
<evidence type="ECO:0000256" key="6">
    <source>
        <dbReference type="ARBA" id="ARBA00022723"/>
    </source>
</evidence>
<evidence type="ECO:0000256" key="14">
    <source>
        <dbReference type="PIRSR" id="PIRSR002811-1"/>
    </source>
</evidence>
<keyword evidence="1 12" id="KW-0240">DNA-directed RNA polymerase</keyword>
<dbReference type="CDD" id="cd03364">
    <property type="entry name" value="TOPRIM_DnaG_primases"/>
    <property type="match status" value="1"/>
</dbReference>
<evidence type="ECO:0000256" key="12">
    <source>
        <dbReference type="HAMAP-Rule" id="MF_00974"/>
    </source>
</evidence>
<dbReference type="InterPro" id="IPR034151">
    <property type="entry name" value="TOPRIM_DnaG_bac"/>
</dbReference>
<comment type="catalytic activity">
    <reaction evidence="12">
        <text>ssDNA + n NTP = ssDNA/pppN(pN)n-1 hybrid + (n-1) diphosphate.</text>
        <dbReference type="EC" id="2.7.7.101"/>
    </reaction>
</comment>
<dbReference type="GO" id="GO:0005737">
    <property type="term" value="C:cytoplasm"/>
    <property type="evidence" value="ECO:0007669"/>
    <property type="project" value="TreeGrafter"/>
</dbReference>
<keyword evidence="4 12" id="KW-0548">Nucleotidyltransferase</keyword>
<dbReference type="FunFam" id="3.90.580.10:FF:000001">
    <property type="entry name" value="DNA primase"/>
    <property type="match status" value="1"/>
</dbReference>
<evidence type="ECO:0000256" key="9">
    <source>
        <dbReference type="ARBA" id="ARBA00022842"/>
    </source>
</evidence>
<dbReference type="Pfam" id="PF08275">
    <property type="entry name" value="DNAG_N"/>
    <property type="match status" value="1"/>
</dbReference>
<dbReference type="InterPro" id="IPR050219">
    <property type="entry name" value="DnaG_primase"/>
</dbReference>
<dbReference type="Pfam" id="PF13155">
    <property type="entry name" value="Toprim_2"/>
    <property type="match status" value="1"/>
</dbReference>
<dbReference type="SMART" id="SM00493">
    <property type="entry name" value="TOPRIM"/>
    <property type="match status" value="1"/>
</dbReference>
<evidence type="ECO:0000256" key="8">
    <source>
        <dbReference type="ARBA" id="ARBA00022833"/>
    </source>
</evidence>
<dbReference type="AlphaFoldDB" id="A0A101I1T0"/>
<dbReference type="InterPro" id="IPR006171">
    <property type="entry name" value="TOPRIM_dom"/>
</dbReference>
<evidence type="ECO:0000313" key="17">
    <source>
        <dbReference type="Proteomes" id="UP000053467"/>
    </source>
</evidence>
<feature type="domain" description="Toprim" evidence="15">
    <location>
        <begin position="250"/>
        <end position="331"/>
    </location>
</feature>
<evidence type="ECO:0000256" key="4">
    <source>
        <dbReference type="ARBA" id="ARBA00022695"/>
    </source>
</evidence>
<evidence type="ECO:0000256" key="5">
    <source>
        <dbReference type="ARBA" id="ARBA00022705"/>
    </source>
</evidence>
<dbReference type="InterPro" id="IPR030846">
    <property type="entry name" value="DnaG_bac"/>
</dbReference>
<dbReference type="GO" id="GO:1990077">
    <property type="term" value="C:primosome complex"/>
    <property type="evidence" value="ECO:0007669"/>
    <property type="project" value="UniProtKB-KW"/>
</dbReference>
<dbReference type="EMBL" id="LGGX01000024">
    <property type="protein sequence ID" value="KUK86250.1"/>
    <property type="molecule type" value="Genomic_DNA"/>
</dbReference>
<dbReference type="Proteomes" id="UP000053467">
    <property type="component" value="Unassembled WGS sequence"/>
</dbReference>
<dbReference type="GO" id="GO:0008270">
    <property type="term" value="F:zinc ion binding"/>
    <property type="evidence" value="ECO:0007669"/>
    <property type="project" value="UniProtKB-UniRule"/>
</dbReference>
<keyword evidence="5 12" id="KW-0235">DNA replication</keyword>
<evidence type="ECO:0000256" key="10">
    <source>
        <dbReference type="ARBA" id="ARBA00023125"/>
    </source>
</evidence>
<dbReference type="InterPro" id="IPR037068">
    <property type="entry name" value="DNA_primase_core_N_sf"/>
</dbReference>
<comment type="similarity">
    <text evidence="12 13">Belongs to the DnaG primase family.</text>
</comment>
<comment type="cofactor">
    <cofactor evidence="12 13 14">
        <name>Zn(2+)</name>
        <dbReference type="ChEBI" id="CHEBI:29105"/>
    </cofactor>
    <text evidence="12 13 14">Binds 1 zinc ion per monomer.</text>
</comment>
<keyword evidence="9" id="KW-0460">Magnesium</keyword>
<keyword evidence="2 12" id="KW-0639">Primosome</keyword>
<dbReference type="InterPro" id="IPR036977">
    <property type="entry name" value="DNA_primase_Znf_CHC2"/>
</dbReference>
<evidence type="ECO:0000259" key="15">
    <source>
        <dbReference type="PROSITE" id="PS50880"/>
    </source>
</evidence>
<dbReference type="PATRIC" id="fig|1635277.3.peg.985"/>
<keyword evidence="7 12" id="KW-0863">Zinc-finger</keyword>
<keyword evidence="10 12" id="KW-0238">DNA-binding</keyword>
<proteinExistence type="inferred from homology"/>
<dbReference type="NCBIfam" id="TIGR01391">
    <property type="entry name" value="dnaG"/>
    <property type="match status" value="1"/>
</dbReference>
<sequence>MFNYEDLIFKIKELNPIDSVISEYVKLKKSGKSLKGLCPFHSEKTPSFFVNTQGGYFYCFGCGKGGDVITFIQYIENVDFKDAVEILARKSGIDVKNYINNQDRGIASIIFEVNRFSCEVYQNNLKKNQNVLSYLEKRGLSRDDISLFMLGYADGKRTLLTKINEKKMRIDDFIKAGLVVKNDDGRYREVFYNRIMFPIISITGNIIGFGGRVLGDETPKYVNTQKTPVYTKGDFLYGLNLSRKHISEENYAILVEGYMDFISLYRSGIKNVVAQLGTACTENQAKILKKFCEKVVIMYDSDDAGQNAAMRSIPILLKEGLIVEVYKNEGFKDPDELVKKVENVSSDFLKKDFYDIVKFSSFYFFKREKDRMLAKKHLLTFLSSSVNSIEDKSLKFLYRDIVKKELGFEVDITLNKEKGKSEVGKVENQGNIYLEIISLMLSDREACKTFCSEIDEGEFLDLNLKGVFVSICNSLDERWENSVDLILKNDKISNFKNKIIERMEYFSQNSPDEKKIKDILSILKRKKLEKKIEELNTRLKNCTDDEEKDRLLEIKTLILKKLKGGR</sequence>
<dbReference type="GO" id="GO:0006269">
    <property type="term" value="P:DNA replication, synthesis of primer"/>
    <property type="evidence" value="ECO:0007669"/>
    <property type="project" value="UniProtKB-UniRule"/>
</dbReference>
<evidence type="ECO:0000256" key="7">
    <source>
        <dbReference type="ARBA" id="ARBA00022771"/>
    </source>
</evidence>
<comment type="domain">
    <text evidence="12">Contains an N-terminal zinc-binding domain, a central core domain that contains the primase activity, and a C-terminal DnaB-binding domain.</text>
</comment>
<dbReference type="SUPFAM" id="SSF57783">
    <property type="entry name" value="Zinc beta-ribbon"/>
    <property type="match status" value="1"/>
</dbReference>
<dbReference type="PANTHER" id="PTHR30313:SF2">
    <property type="entry name" value="DNA PRIMASE"/>
    <property type="match status" value="1"/>
</dbReference>
<keyword evidence="3 12" id="KW-0808">Transferase</keyword>
<name>A0A101I1T0_UNCT6</name>
<dbReference type="SMART" id="SM00400">
    <property type="entry name" value="ZnF_CHCC"/>
    <property type="match status" value="1"/>
</dbReference>
<evidence type="ECO:0000256" key="3">
    <source>
        <dbReference type="ARBA" id="ARBA00022679"/>
    </source>
</evidence>
<dbReference type="InterPro" id="IPR002694">
    <property type="entry name" value="Znf_CHC2"/>
</dbReference>
<gene>
    <name evidence="12" type="primary">dnaG</name>
    <name evidence="16" type="ORF">XE03_1621</name>
</gene>
<dbReference type="GO" id="GO:0003677">
    <property type="term" value="F:DNA binding"/>
    <property type="evidence" value="ECO:0007669"/>
    <property type="project" value="UniProtKB-KW"/>
</dbReference>
<evidence type="ECO:0000256" key="13">
    <source>
        <dbReference type="PIRNR" id="PIRNR002811"/>
    </source>
</evidence>
<organism evidence="16 17">
    <name type="scientific">candidate division TA06 bacterium 34_109</name>
    <dbReference type="NCBI Taxonomy" id="1635277"/>
    <lineage>
        <taxon>Bacteria</taxon>
        <taxon>Bacteria division TA06</taxon>
    </lineage>
</organism>
<comment type="caution">
    <text evidence="16">The sequence shown here is derived from an EMBL/GenBank/DDBJ whole genome shotgun (WGS) entry which is preliminary data.</text>
</comment>